<protein>
    <submittedName>
        <fullName evidence="5">Multidrug ABC transporter ATP-binding protein</fullName>
    </submittedName>
</protein>
<keyword evidence="1" id="KW-0813">Transport</keyword>
<evidence type="ECO:0000256" key="1">
    <source>
        <dbReference type="ARBA" id="ARBA00022448"/>
    </source>
</evidence>
<dbReference type="PROSITE" id="PS50893">
    <property type="entry name" value="ABC_TRANSPORTER_2"/>
    <property type="match status" value="1"/>
</dbReference>
<dbReference type="Proteomes" id="UP000003645">
    <property type="component" value="Chromosome"/>
</dbReference>
<dbReference type="InterPro" id="IPR003439">
    <property type="entry name" value="ABC_transporter-like_ATP-bd"/>
</dbReference>
<dbReference type="PANTHER" id="PTHR42939">
    <property type="entry name" value="ABC TRANSPORTER ATP-BINDING PROTEIN ALBC-RELATED"/>
    <property type="match status" value="1"/>
</dbReference>
<name>A0A0D4CJL5_LIMMU</name>
<sequence length="285" mass="32222">METLKVSQITKKYGRQTILDDISLTIQPGKIYGLLGRNGAGKSTLLNLIVNRILPTNGTIKLGNDEINDNDAALTQFYLMSEVSLYPKHVTLKQMWEMADLSYGSFNFNRARRLLKEFDIQDENVRLSNLSTGLQTAAKLIVALSVNANYIFLDEPILGLDANHRDVFYQELLKAYEENVKTYVLSTHLIEEIQQLVEHVFILDNKKIAVDADVEDLLGEMFVISGPAMLVEEYVKDQNVLGTRSLAGIKTAFVRGALNEEKEIPDQIQIKHPDLQQSFIYLTNK</sequence>
<proteinExistence type="predicted"/>
<dbReference type="Pfam" id="PF00005">
    <property type="entry name" value="ABC_tran"/>
    <property type="match status" value="1"/>
</dbReference>
<dbReference type="KEGG" id="lmu:LBLM1_03710"/>
<keyword evidence="3 5" id="KW-0067">ATP-binding</keyword>
<reference evidence="5 6" key="1">
    <citation type="journal article" date="2012" name="J. Bacteriol.">
        <title>Genome sequence of Lactobacillus mucosae LM1, isolated from piglet feces.</title>
        <authorList>
            <person name="Lee J.H."/>
            <person name="Valeriano V.D."/>
            <person name="Shin Y.R."/>
            <person name="Chae J.P."/>
            <person name="Kim G.B."/>
            <person name="Ham J.S."/>
            <person name="Chun J."/>
            <person name="Kang D.K."/>
        </authorList>
    </citation>
    <scope>NUCLEOTIDE SEQUENCE [LARGE SCALE GENOMIC DNA]</scope>
    <source>
        <strain evidence="5 6">LM1</strain>
    </source>
</reference>
<dbReference type="OrthoDB" id="9804819at2"/>
<dbReference type="CDD" id="cd03230">
    <property type="entry name" value="ABC_DR_subfamily_A"/>
    <property type="match status" value="1"/>
</dbReference>
<dbReference type="AlphaFoldDB" id="A0A0D4CJL5"/>
<dbReference type="SUPFAM" id="SSF52540">
    <property type="entry name" value="P-loop containing nucleoside triphosphate hydrolases"/>
    <property type="match status" value="1"/>
</dbReference>
<dbReference type="InterPro" id="IPR051782">
    <property type="entry name" value="ABC_Transporter_VariousFunc"/>
</dbReference>
<dbReference type="InterPro" id="IPR003593">
    <property type="entry name" value="AAA+_ATPase"/>
</dbReference>
<dbReference type="PANTHER" id="PTHR42939:SF1">
    <property type="entry name" value="ABC TRANSPORTER ATP-BINDING PROTEIN ALBC-RELATED"/>
    <property type="match status" value="1"/>
</dbReference>
<dbReference type="EMBL" id="CP011013">
    <property type="protein sequence ID" value="AJT50254.1"/>
    <property type="molecule type" value="Genomic_DNA"/>
</dbReference>
<organism evidence="5 6">
    <name type="scientific">Limosilactobacillus mucosae LM1</name>
    <dbReference type="NCBI Taxonomy" id="1130798"/>
    <lineage>
        <taxon>Bacteria</taxon>
        <taxon>Bacillati</taxon>
        <taxon>Bacillota</taxon>
        <taxon>Bacilli</taxon>
        <taxon>Lactobacillales</taxon>
        <taxon>Lactobacillaceae</taxon>
        <taxon>Limosilactobacillus</taxon>
    </lineage>
</organism>
<dbReference type="HOGENOM" id="CLU_000604_1_2_9"/>
<dbReference type="GO" id="GO:0016887">
    <property type="term" value="F:ATP hydrolysis activity"/>
    <property type="evidence" value="ECO:0007669"/>
    <property type="project" value="InterPro"/>
</dbReference>
<dbReference type="RefSeq" id="WP_006499625.1">
    <property type="nucleotide sequence ID" value="NZ_CP011013.1"/>
</dbReference>
<evidence type="ECO:0000313" key="6">
    <source>
        <dbReference type="Proteomes" id="UP000003645"/>
    </source>
</evidence>
<keyword evidence="6" id="KW-1185">Reference proteome</keyword>
<dbReference type="STRING" id="1130798.LBLM1_03710"/>
<accession>A0A0D4CJL5</accession>
<dbReference type="Gene3D" id="3.40.50.300">
    <property type="entry name" value="P-loop containing nucleotide triphosphate hydrolases"/>
    <property type="match status" value="1"/>
</dbReference>
<gene>
    <name evidence="5" type="ORF">LBLM1_03710</name>
</gene>
<dbReference type="GO" id="GO:0005524">
    <property type="term" value="F:ATP binding"/>
    <property type="evidence" value="ECO:0007669"/>
    <property type="project" value="UniProtKB-KW"/>
</dbReference>
<evidence type="ECO:0000256" key="2">
    <source>
        <dbReference type="ARBA" id="ARBA00022741"/>
    </source>
</evidence>
<feature type="domain" description="ABC transporter" evidence="4">
    <location>
        <begin position="4"/>
        <end position="230"/>
    </location>
</feature>
<dbReference type="SMART" id="SM00382">
    <property type="entry name" value="AAA"/>
    <property type="match status" value="1"/>
</dbReference>
<keyword evidence="2" id="KW-0547">Nucleotide-binding</keyword>
<evidence type="ECO:0000256" key="3">
    <source>
        <dbReference type="ARBA" id="ARBA00022840"/>
    </source>
</evidence>
<evidence type="ECO:0000313" key="5">
    <source>
        <dbReference type="EMBL" id="AJT50254.1"/>
    </source>
</evidence>
<dbReference type="InterPro" id="IPR027417">
    <property type="entry name" value="P-loop_NTPase"/>
</dbReference>
<evidence type="ECO:0000259" key="4">
    <source>
        <dbReference type="PROSITE" id="PS50893"/>
    </source>
</evidence>